<evidence type="ECO:0000256" key="1">
    <source>
        <dbReference type="ARBA" id="ARBA00007936"/>
    </source>
</evidence>
<reference evidence="3" key="1">
    <citation type="submission" date="2020-03" db="EMBL/GenBank/DDBJ databases">
        <authorList>
            <person name="Weist P."/>
        </authorList>
    </citation>
    <scope>NUCLEOTIDE SEQUENCE</scope>
</reference>
<protein>
    <recommendedName>
        <fullName evidence="5">FGF</fullName>
    </recommendedName>
</protein>
<dbReference type="SUPFAM" id="SSF50353">
    <property type="entry name" value="Cytokine"/>
    <property type="match status" value="1"/>
</dbReference>
<evidence type="ECO:0000313" key="3">
    <source>
        <dbReference type="EMBL" id="CAB1458602.1"/>
    </source>
</evidence>
<dbReference type="AlphaFoldDB" id="A0A9N7VSR2"/>
<dbReference type="GO" id="GO:0008083">
    <property type="term" value="F:growth factor activity"/>
    <property type="evidence" value="ECO:0007669"/>
    <property type="project" value="InterPro"/>
</dbReference>
<dbReference type="InterPro" id="IPR008996">
    <property type="entry name" value="IL1/FGF"/>
</dbReference>
<dbReference type="InterPro" id="IPR002209">
    <property type="entry name" value="Fibroblast_GF_fam"/>
</dbReference>
<keyword evidence="4" id="KW-1185">Reference proteome</keyword>
<comment type="caution">
    <text evidence="3">The sequence shown here is derived from an EMBL/GenBank/DDBJ whole genome shotgun (WGS) entry which is preliminary data.</text>
</comment>
<feature type="compositionally biased region" description="Basic and acidic residues" evidence="2">
    <location>
        <begin position="64"/>
        <end position="82"/>
    </location>
</feature>
<evidence type="ECO:0000313" key="4">
    <source>
        <dbReference type="Proteomes" id="UP001153269"/>
    </source>
</evidence>
<proteinExistence type="inferred from homology"/>
<dbReference type="Pfam" id="PF00167">
    <property type="entry name" value="FGF"/>
    <property type="match status" value="1"/>
</dbReference>
<evidence type="ECO:0000256" key="2">
    <source>
        <dbReference type="SAM" id="MobiDB-lite"/>
    </source>
</evidence>
<dbReference type="Gene3D" id="2.80.10.50">
    <property type="match status" value="1"/>
</dbReference>
<sequence length="127" mass="14643">MTLFNLIPVGLRVVAIQSVKTGLYIAMNGEGHLYSSVQERSGKEAMGGGEDGQGDGERRRKWVGGREKGKGRERRKDERREMKGRGLLGRCQDVGTEVKKEIEFPLIRCYYCYSYYYKNKVRREDKQ</sequence>
<dbReference type="EMBL" id="CADEAL010004394">
    <property type="protein sequence ID" value="CAB1458602.1"/>
    <property type="molecule type" value="Genomic_DNA"/>
</dbReference>
<feature type="region of interest" description="Disordered" evidence="2">
    <location>
        <begin position="36"/>
        <end position="82"/>
    </location>
</feature>
<organism evidence="3 4">
    <name type="scientific">Pleuronectes platessa</name>
    <name type="common">European plaice</name>
    <dbReference type="NCBI Taxonomy" id="8262"/>
    <lineage>
        <taxon>Eukaryota</taxon>
        <taxon>Metazoa</taxon>
        <taxon>Chordata</taxon>
        <taxon>Craniata</taxon>
        <taxon>Vertebrata</taxon>
        <taxon>Euteleostomi</taxon>
        <taxon>Actinopterygii</taxon>
        <taxon>Neopterygii</taxon>
        <taxon>Teleostei</taxon>
        <taxon>Neoteleostei</taxon>
        <taxon>Acanthomorphata</taxon>
        <taxon>Carangaria</taxon>
        <taxon>Pleuronectiformes</taxon>
        <taxon>Pleuronectoidei</taxon>
        <taxon>Pleuronectidae</taxon>
        <taxon>Pleuronectes</taxon>
    </lineage>
</organism>
<accession>A0A9N7VSR2</accession>
<evidence type="ECO:0008006" key="5">
    <source>
        <dbReference type="Google" id="ProtNLM"/>
    </source>
</evidence>
<gene>
    <name evidence="3" type="ORF">PLEPLA_LOCUS46432</name>
</gene>
<dbReference type="Proteomes" id="UP001153269">
    <property type="component" value="Unassembled WGS sequence"/>
</dbReference>
<comment type="similarity">
    <text evidence="1">Belongs to the heparin-binding growth factors family.</text>
</comment>
<name>A0A9N7VSR2_PLEPL</name>